<dbReference type="Proteomes" id="UP000191686">
    <property type="component" value="Unassembled WGS sequence"/>
</dbReference>
<organism evidence="1 2">
    <name type="scientific">Burkholderia cenocepacia</name>
    <dbReference type="NCBI Taxonomy" id="95486"/>
    <lineage>
        <taxon>Bacteria</taxon>
        <taxon>Pseudomonadati</taxon>
        <taxon>Pseudomonadota</taxon>
        <taxon>Betaproteobacteria</taxon>
        <taxon>Burkholderiales</taxon>
        <taxon>Burkholderiaceae</taxon>
        <taxon>Burkholderia</taxon>
        <taxon>Burkholderia cepacia complex</taxon>
    </lineage>
</organism>
<sequence>MWDLNELPAFLEEETVHQVNVEQFEKYRYICRLLSGVYEVEFRGIFNNYNDRPKPVEKVEAGKFCMVCCKVNPTKEQYERSLIDKSEALIANQARAYASGKKCFFDNKAGKLISDCLKAAGYVQRYREPWIREGVALRDVEIKDVPSICHRLLEKSLDVNFAENRDALALKLIKKEPELIWFATATAMRNPDYVMKALAINPAIAKNAISPDLLNSLDFAKKLFDSPMDLDPAEFKFSEKVKSAINAWMRGEETDLPMAKAITKKSSSVVVKTSIKKM</sequence>
<gene>
    <name evidence="1" type="ORF">UE95_012285</name>
</gene>
<protein>
    <recommendedName>
        <fullName evidence="3">DUF4116 domain-containing protein</fullName>
    </recommendedName>
</protein>
<proteinExistence type="predicted"/>
<evidence type="ECO:0000313" key="1">
    <source>
        <dbReference type="EMBL" id="MCW3712065.1"/>
    </source>
</evidence>
<dbReference type="EMBL" id="JYMX02000008">
    <property type="protein sequence ID" value="MCW3712065.1"/>
    <property type="molecule type" value="Genomic_DNA"/>
</dbReference>
<reference evidence="1 2" key="1">
    <citation type="journal article" date="2017" name="Front. Microbiol.">
        <title>Genomics reveals a unique clone of Burkholderia cenocepacia harbouring an actively excising novel genomic island.</title>
        <authorList>
            <person name="Patil P."/>
            <person name="Mali S."/>
            <person name="Midha S."/>
            <person name="Gautam V."/>
            <person name="Dash L."/>
            <person name="Kumar S."/>
            <person name="Shastri J."/>
            <person name="Singhal L."/>
            <person name="Patil P.B."/>
        </authorList>
    </citation>
    <scope>NUCLEOTIDE SEQUENCE [LARGE SCALE GENOMIC DNA]</scope>
    <source>
        <strain evidence="1 2">BC-19</strain>
    </source>
</reference>
<dbReference type="RefSeq" id="WP_080324629.1">
    <property type="nucleotide sequence ID" value="NZ_JYMX02000008.1"/>
</dbReference>
<reference evidence="1 2" key="2">
    <citation type="journal article" date="2017" name="Front. Microbiol.">
        <title>Genomics Reveals a Unique Clone of Burkholderia cenocepacia Harboring an Actively Excising Novel Genomic Island.</title>
        <authorList>
            <person name="Patil P.P."/>
            <person name="Mali S."/>
            <person name="Midha S."/>
            <person name="Gautam V."/>
            <person name="Dash L."/>
            <person name="Kumar S."/>
            <person name="Shastri J."/>
            <person name="Singhal L."/>
            <person name="Patil P.B."/>
        </authorList>
    </citation>
    <scope>NUCLEOTIDE SEQUENCE [LARGE SCALE GENOMIC DNA]</scope>
    <source>
        <strain evidence="1 2">BC-19</strain>
    </source>
</reference>
<comment type="caution">
    <text evidence="1">The sequence shown here is derived from an EMBL/GenBank/DDBJ whole genome shotgun (WGS) entry which is preliminary data.</text>
</comment>
<evidence type="ECO:0000313" key="2">
    <source>
        <dbReference type="Proteomes" id="UP000191686"/>
    </source>
</evidence>
<dbReference type="AlphaFoldDB" id="A0ABD4UC75"/>
<evidence type="ECO:0008006" key="3">
    <source>
        <dbReference type="Google" id="ProtNLM"/>
    </source>
</evidence>
<accession>A0ABD4UC75</accession>
<name>A0ABD4UC75_9BURK</name>